<protein>
    <submittedName>
        <fullName evidence="1">Uncharacterized protein</fullName>
    </submittedName>
</protein>
<organism evidence="1 2">
    <name type="scientific">Caerostris extrusa</name>
    <name type="common">Bark spider</name>
    <name type="synonym">Caerostris bankana</name>
    <dbReference type="NCBI Taxonomy" id="172846"/>
    <lineage>
        <taxon>Eukaryota</taxon>
        <taxon>Metazoa</taxon>
        <taxon>Ecdysozoa</taxon>
        <taxon>Arthropoda</taxon>
        <taxon>Chelicerata</taxon>
        <taxon>Arachnida</taxon>
        <taxon>Araneae</taxon>
        <taxon>Araneomorphae</taxon>
        <taxon>Entelegynae</taxon>
        <taxon>Araneoidea</taxon>
        <taxon>Araneidae</taxon>
        <taxon>Caerostris</taxon>
    </lineage>
</organism>
<name>A0AAV4RZA6_CAEEX</name>
<gene>
    <name evidence="1" type="ORF">CEXT_327101</name>
</gene>
<evidence type="ECO:0000313" key="1">
    <source>
        <dbReference type="EMBL" id="GIY26019.1"/>
    </source>
</evidence>
<proteinExistence type="predicted"/>
<dbReference type="Proteomes" id="UP001054945">
    <property type="component" value="Unassembled WGS sequence"/>
</dbReference>
<comment type="caution">
    <text evidence="1">The sequence shown here is derived from an EMBL/GenBank/DDBJ whole genome shotgun (WGS) entry which is preliminary data.</text>
</comment>
<evidence type="ECO:0000313" key="2">
    <source>
        <dbReference type="Proteomes" id="UP001054945"/>
    </source>
</evidence>
<dbReference type="EMBL" id="BPLR01008616">
    <property type="protein sequence ID" value="GIY26019.1"/>
    <property type="molecule type" value="Genomic_DNA"/>
</dbReference>
<reference evidence="1 2" key="1">
    <citation type="submission" date="2021-06" db="EMBL/GenBank/DDBJ databases">
        <title>Caerostris extrusa draft genome.</title>
        <authorList>
            <person name="Kono N."/>
            <person name="Arakawa K."/>
        </authorList>
    </citation>
    <scope>NUCLEOTIDE SEQUENCE [LARGE SCALE GENOMIC DNA]</scope>
</reference>
<keyword evidence="2" id="KW-1185">Reference proteome</keyword>
<dbReference type="AlphaFoldDB" id="A0AAV4RZA6"/>
<sequence length="76" mass="9009">MIIPNSEPCKWKRKQSFASTLDNGEGNNFGNSSFHNPKRDFSLSETVKAENLQRPPFHWRNPHRYEPQCFLRTQIF</sequence>
<accession>A0AAV4RZA6</accession>